<protein>
    <submittedName>
        <fullName evidence="9">CD276 antigen-like protein</fullName>
    </submittedName>
</protein>
<dbReference type="EMBL" id="QXTE01000111">
    <property type="protein sequence ID" value="TFK05603.1"/>
    <property type="molecule type" value="Genomic_DNA"/>
</dbReference>
<feature type="domain" description="Ig-like" evidence="8">
    <location>
        <begin position="23"/>
        <end position="131"/>
    </location>
</feature>
<dbReference type="PANTHER" id="PTHR24100:SF148">
    <property type="entry name" value="SELECTION AND UPKEEP OF INTRAEPITHELIAL T-CELLS PROTEIN 10-RELATED"/>
    <property type="match status" value="1"/>
</dbReference>
<sequence>MNREYVLWILSYSLLCFFPGAVPHTTLCHAVSGDTAILPCTIKTSEKLNISNYDIYWQINTSVVVHLFYNGKDLLKYQSRRYHNRTRLFLDQLERGNFSLMLSGVQPADEDVYTCISRNKGTKTKDTYQVKLKVSSPDNQFKERNVSPFGQTQDLPNCPGDANALDILVLCSHFLMVLVVWIL</sequence>
<reference evidence="9 10" key="1">
    <citation type="submission" date="2019-04" db="EMBL/GenBank/DDBJ databases">
        <title>Draft genome of the big-headed turtle Platysternon megacephalum.</title>
        <authorList>
            <person name="Gong S."/>
        </authorList>
    </citation>
    <scope>NUCLEOTIDE SEQUENCE [LARGE SCALE GENOMIC DNA]</scope>
    <source>
        <strain evidence="9">DO16091913</strain>
        <tissue evidence="9">Muscle</tissue>
    </source>
</reference>
<dbReference type="AlphaFoldDB" id="A0A4D9EDJ5"/>
<dbReference type="GO" id="GO:1903037">
    <property type="term" value="P:regulation of leukocyte cell-cell adhesion"/>
    <property type="evidence" value="ECO:0007669"/>
    <property type="project" value="UniProtKB-ARBA"/>
</dbReference>
<organism evidence="9 10">
    <name type="scientific">Platysternon megacephalum</name>
    <name type="common">big-headed turtle</name>
    <dbReference type="NCBI Taxonomy" id="55544"/>
    <lineage>
        <taxon>Eukaryota</taxon>
        <taxon>Metazoa</taxon>
        <taxon>Chordata</taxon>
        <taxon>Craniata</taxon>
        <taxon>Vertebrata</taxon>
        <taxon>Euteleostomi</taxon>
        <taxon>Archelosauria</taxon>
        <taxon>Testudinata</taxon>
        <taxon>Testudines</taxon>
        <taxon>Cryptodira</taxon>
        <taxon>Durocryptodira</taxon>
        <taxon>Testudinoidea</taxon>
        <taxon>Platysternidae</taxon>
        <taxon>Platysternon</taxon>
    </lineage>
</organism>
<dbReference type="Pfam" id="PF07686">
    <property type="entry name" value="V-set"/>
    <property type="match status" value="1"/>
</dbReference>
<dbReference type="SMART" id="SM00406">
    <property type="entry name" value="IGv"/>
    <property type="match status" value="1"/>
</dbReference>
<keyword evidence="4" id="KW-1015">Disulfide bond</keyword>
<dbReference type="InterPro" id="IPR013783">
    <property type="entry name" value="Ig-like_fold"/>
</dbReference>
<gene>
    <name evidence="9" type="ORF">DR999_PMT11757</name>
</gene>
<accession>A0A4D9EDJ5</accession>
<reference evidence="9 10" key="2">
    <citation type="submission" date="2019-04" db="EMBL/GenBank/DDBJ databases">
        <title>The genome sequence of big-headed turtle.</title>
        <authorList>
            <person name="Gong S."/>
        </authorList>
    </citation>
    <scope>NUCLEOTIDE SEQUENCE [LARGE SCALE GENOMIC DNA]</scope>
    <source>
        <strain evidence="9">DO16091913</strain>
        <tissue evidence="9">Muscle</tissue>
    </source>
</reference>
<dbReference type="GO" id="GO:0005102">
    <property type="term" value="F:signaling receptor binding"/>
    <property type="evidence" value="ECO:0007669"/>
    <property type="project" value="TreeGrafter"/>
</dbReference>
<dbReference type="GO" id="GO:0001817">
    <property type="term" value="P:regulation of cytokine production"/>
    <property type="evidence" value="ECO:0007669"/>
    <property type="project" value="TreeGrafter"/>
</dbReference>
<dbReference type="SMART" id="SM00409">
    <property type="entry name" value="IG"/>
    <property type="match status" value="1"/>
</dbReference>
<evidence type="ECO:0000256" key="4">
    <source>
        <dbReference type="ARBA" id="ARBA00023157"/>
    </source>
</evidence>
<dbReference type="GO" id="GO:0050863">
    <property type="term" value="P:regulation of T cell activation"/>
    <property type="evidence" value="ECO:0007669"/>
    <property type="project" value="UniProtKB-ARBA"/>
</dbReference>
<keyword evidence="2 7" id="KW-0732">Signal</keyword>
<dbReference type="InterPro" id="IPR007110">
    <property type="entry name" value="Ig-like_dom"/>
</dbReference>
<dbReference type="OrthoDB" id="9898017at2759"/>
<feature type="chain" id="PRO_5020030120" evidence="7">
    <location>
        <begin position="24"/>
        <end position="183"/>
    </location>
</feature>
<feature type="signal peptide" evidence="7">
    <location>
        <begin position="1"/>
        <end position="23"/>
    </location>
</feature>
<keyword evidence="6" id="KW-0393">Immunoglobulin domain</keyword>
<dbReference type="Proteomes" id="UP000297703">
    <property type="component" value="Unassembled WGS sequence"/>
</dbReference>
<dbReference type="InterPro" id="IPR003599">
    <property type="entry name" value="Ig_sub"/>
</dbReference>
<evidence type="ECO:0000256" key="3">
    <source>
        <dbReference type="ARBA" id="ARBA00023136"/>
    </source>
</evidence>
<keyword evidence="3" id="KW-0472">Membrane</keyword>
<evidence type="ECO:0000313" key="10">
    <source>
        <dbReference type="Proteomes" id="UP000297703"/>
    </source>
</evidence>
<dbReference type="STRING" id="55544.A0A4D9EDJ5"/>
<evidence type="ECO:0000259" key="8">
    <source>
        <dbReference type="PROSITE" id="PS50835"/>
    </source>
</evidence>
<keyword evidence="10" id="KW-1185">Reference proteome</keyword>
<evidence type="ECO:0000313" key="9">
    <source>
        <dbReference type="EMBL" id="TFK05603.1"/>
    </source>
</evidence>
<name>A0A4D9EDJ5_9SAUR</name>
<dbReference type="InterPro" id="IPR013106">
    <property type="entry name" value="Ig_V-set"/>
</dbReference>
<evidence type="ECO:0000256" key="7">
    <source>
        <dbReference type="SAM" id="SignalP"/>
    </source>
</evidence>
<dbReference type="PROSITE" id="PS50835">
    <property type="entry name" value="IG_LIKE"/>
    <property type="match status" value="1"/>
</dbReference>
<keyword evidence="5" id="KW-0325">Glycoprotein</keyword>
<proteinExistence type="predicted"/>
<evidence type="ECO:0000256" key="2">
    <source>
        <dbReference type="ARBA" id="ARBA00022729"/>
    </source>
</evidence>
<dbReference type="GO" id="GO:0050852">
    <property type="term" value="P:T cell receptor signaling pathway"/>
    <property type="evidence" value="ECO:0007669"/>
    <property type="project" value="TreeGrafter"/>
</dbReference>
<evidence type="ECO:0000256" key="5">
    <source>
        <dbReference type="ARBA" id="ARBA00023180"/>
    </source>
</evidence>
<evidence type="ECO:0000256" key="6">
    <source>
        <dbReference type="ARBA" id="ARBA00023319"/>
    </source>
</evidence>
<dbReference type="SUPFAM" id="SSF48726">
    <property type="entry name" value="Immunoglobulin"/>
    <property type="match status" value="1"/>
</dbReference>
<dbReference type="GO" id="GO:0009897">
    <property type="term" value="C:external side of plasma membrane"/>
    <property type="evidence" value="ECO:0007669"/>
    <property type="project" value="TreeGrafter"/>
</dbReference>
<dbReference type="Gene3D" id="2.60.40.10">
    <property type="entry name" value="Immunoglobulins"/>
    <property type="match status" value="1"/>
</dbReference>
<comment type="caution">
    <text evidence="9">The sequence shown here is derived from an EMBL/GenBank/DDBJ whole genome shotgun (WGS) entry which is preliminary data.</text>
</comment>
<dbReference type="PANTHER" id="PTHR24100">
    <property type="entry name" value="BUTYROPHILIN"/>
    <property type="match status" value="1"/>
</dbReference>
<dbReference type="InterPro" id="IPR036179">
    <property type="entry name" value="Ig-like_dom_sf"/>
</dbReference>
<evidence type="ECO:0000256" key="1">
    <source>
        <dbReference type="ARBA" id="ARBA00004370"/>
    </source>
</evidence>
<dbReference type="FunFam" id="2.60.40.10:FF:000142">
    <property type="entry name" value="V-set domain-containing T-cell activation inhibitor 1"/>
    <property type="match status" value="1"/>
</dbReference>
<comment type="subcellular location">
    <subcellularLocation>
        <location evidence="1">Membrane</location>
    </subcellularLocation>
</comment>
<dbReference type="InterPro" id="IPR050504">
    <property type="entry name" value="IgSF_BTN/MOG"/>
</dbReference>